<gene>
    <name evidence="1" type="ORF">WJX75_009054</name>
</gene>
<name>A0ABR2YLH9_9CHLO</name>
<evidence type="ECO:0000313" key="2">
    <source>
        <dbReference type="Proteomes" id="UP001491310"/>
    </source>
</evidence>
<accession>A0ABR2YLH9</accession>
<evidence type="ECO:0000313" key="1">
    <source>
        <dbReference type="EMBL" id="KAK9907742.1"/>
    </source>
</evidence>
<reference evidence="1 2" key="1">
    <citation type="journal article" date="2024" name="Nat. Commun.">
        <title>Phylogenomics reveals the evolutionary origins of lichenization in chlorophyte algae.</title>
        <authorList>
            <person name="Puginier C."/>
            <person name="Libourel C."/>
            <person name="Otte J."/>
            <person name="Skaloud P."/>
            <person name="Haon M."/>
            <person name="Grisel S."/>
            <person name="Petersen M."/>
            <person name="Berrin J.G."/>
            <person name="Delaux P.M."/>
            <person name="Dal Grande F."/>
            <person name="Keller J."/>
        </authorList>
    </citation>
    <scope>NUCLEOTIDE SEQUENCE [LARGE SCALE GENOMIC DNA]</scope>
    <source>
        <strain evidence="1 2">SAG 216-7</strain>
    </source>
</reference>
<keyword evidence="2" id="KW-1185">Reference proteome</keyword>
<comment type="caution">
    <text evidence="1">The sequence shown here is derived from an EMBL/GenBank/DDBJ whole genome shotgun (WGS) entry which is preliminary data.</text>
</comment>
<sequence>MLARRAGCFIRKLGYHLQSEFCGHTSTWGTVHKEAGIRSTAVRWLASTSDFWAKQRALQGSSRGDFKASRRNDSVLAVPATNSQVHVFWDIDNKTALEAAADEQEWHSD</sequence>
<protein>
    <submittedName>
        <fullName evidence="1">Uncharacterized protein</fullName>
    </submittedName>
</protein>
<dbReference type="Proteomes" id="UP001491310">
    <property type="component" value="Unassembled WGS sequence"/>
</dbReference>
<dbReference type="EMBL" id="JALJOT010000009">
    <property type="protein sequence ID" value="KAK9907742.1"/>
    <property type="molecule type" value="Genomic_DNA"/>
</dbReference>
<organism evidence="1 2">
    <name type="scientific">Coccomyxa subellipsoidea</name>
    <dbReference type="NCBI Taxonomy" id="248742"/>
    <lineage>
        <taxon>Eukaryota</taxon>
        <taxon>Viridiplantae</taxon>
        <taxon>Chlorophyta</taxon>
        <taxon>core chlorophytes</taxon>
        <taxon>Trebouxiophyceae</taxon>
        <taxon>Trebouxiophyceae incertae sedis</taxon>
        <taxon>Coccomyxaceae</taxon>
        <taxon>Coccomyxa</taxon>
    </lineage>
</organism>
<proteinExistence type="predicted"/>